<dbReference type="InterPro" id="IPR046348">
    <property type="entry name" value="SIS_dom_sf"/>
</dbReference>
<feature type="domain" description="SIS" evidence="1">
    <location>
        <begin position="39"/>
        <end position="214"/>
    </location>
</feature>
<dbReference type="RefSeq" id="WP_308118943.1">
    <property type="nucleotide sequence ID" value="NZ_JACCFO010000001.1"/>
</dbReference>
<dbReference type="SUPFAM" id="SSF53697">
    <property type="entry name" value="SIS domain"/>
    <property type="match status" value="1"/>
</dbReference>
<dbReference type="GO" id="GO:0097367">
    <property type="term" value="F:carbohydrate derivative binding"/>
    <property type="evidence" value="ECO:0007669"/>
    <property type="project" value="InterPro"/>
</dbReference>
<organism evidence="2 3">
    <name type="scientific">Streptomonospora nanhaiensis</name>
    <dbReference type="NCBI Taxonomy" id="1323731"/>
    <lineage>
        <taxon>Bacteria</taxon>
        <taxon>Bacillati</taxon>
        <taxon>Actinomycetota</taxon>
        <taxon>Actinomycetes</taxon>
        <taxon>Streptosporangiales</taxon>
        <taxon>Nocardiopsidaceae</taxon>
        <taxon>Streptomonospora</taxon>
    </lineage>
</organism>
<evidence type="ECO:0000259" key="1">
    <source>
        <dbReference type="PROSITE" id="PS51464"/>
    </source>
</evidence>
<dbReference type="Gene3D" id="3.40.50.10490">
    <property type="entry name" value="Glucose-6-phosphate isomerase like protein, domain 1"/>
    <property type="match status" value="1"/>
</dbReference>
<dbReference type="GO" id="GO:1901135">
    <property type="term" value="P:carbohydrate derivative metabolic process"/>
    <property type="evidence" value="ECO:0007669"/>
    <property type="project" value="InterPro"/>
</dbReference>
<evidence type="ECO:0000313" key="2">
    <source>
        <dbReference type="EMBL" id="NYI95291.1"/>
    </source>
</evidence>
<dbReference type="AlphaFoldDB" id="A0A853BL50"/>
<accession>A0A853BL50</accession>
<name>A0A853BL50_9ACTN</name>
<gene>
    <name evidence="2" type="ORF">HNR12_001568</name>
</gene>
<sequence length="249" mass="26152">MEPQANAVEDADFGALMREELARVQHLNEAALAEVADVLMERVVRGDGVILVGGAGHSLNAVTEAFYRAGGLAIVKPLYAPALLPVHGASASTAAERRPGLAAEVMAKAEPGGSDVLFVFSTSGVNPYPVELAREAADRRIPVVAVTSRACNAAAPRRAGTTLSEEADHVLDTGVRPGDVAYPPSIPVTGAFSSLANAYLWNLLLAELHDRAAAAGLRLPLWRSSNMDGGDDSNARLLERYLPRVPELG</sequence>
<dbReference type="Proteomes" id="UP000575985">
    <property type="component" value="Unassembled WGS sequence"/>
</dbReference>
<comment type="caution">
    <text evidence="2">The sequence shown here is derived from an EMBL/GenBank/DDBJ whole genome shotgun (WGS) entry which is preliminary data.</text>
</comment>
<dbReference type="Pfam" id="PF13580">
    <property type="entry name" value="SIS_2"/>
    <property type="match status" value="1"/>
</dbReference>
<reference evidence="2 3" key="1">
    <citation type="submission" date="2020-07" db="EMBL/GenBank/DDBJ databases">
        <title>Sequencing the genomes of 1000 actinobacteria strains.</title>
        <authorList>
            <person name="Klenk H.-P."/>
        </authorList>
    </citation>
    <scope>NUCLEOTIDE SEQUENCE [LARGE SCALE GENOMIC DNA]</scope>
    <source>
        <strain evidence="2 3">DSM 45927</strain>
    </source>
</reference>
<protein>
    <submittedName>
        <fullName evidence="2">Putative phosphosugar-binding protein</fullName>
    </submittedName>
</protein>
<evidence type="ECO:0000313" key="3">
    <source>
        <dbReference type="Proteomes" id="UP000575985"/>
    </source>
</evidence>
<dbReference type="InterPro" id="IPR001347">
    <property type="entry name" value="SIS_dom"/>
</dbReference>
<dbReference type="PROSITE" id="PS51464">
    <property type="entry name" value="SIS"/>
    <property type="match status" value="1"/>
</dbReference>
<dbReference type="EMBL" id="JACCFO010000001">
    <property type="protein sequence ID" value="NYI95291.1"/>
    <property type="molecule type" value="Genomic_DNA"/>
</dbReference>
<proteinExistence type="predicted"/>
<dbReference type="NCBIfam" id="NF002805">
    <property type="entry name" value="PRK02947.1"/>
    <property type="match status" value="1"/>
</dbReference>
<dbReference type="InterPro" id="IPR035472">
    <property type="entry name" value="RpiR-like_SIS"/>
</dbReference>
<keyword evidence="3" id="KW-1185">Reference proteome</keyword>
<dbReference type="CDD" id="cd05013">
    <property type="entry name" value="SIS_RpiR"/>
    <property type="match status" value="1"/>
</dbReference>